<dbReference type="InterPro" id="IPR036390">
    <property type="entry name" value="WH_DNA-bd_sf"/>
</dbReference>
<dbReference type="Gene3D" id="1.10.10.10">
    <property type="entry name" value="Winged helix-like DNA-binding domain superfamily/Winged helix DNA-binding domain"/>
    <property type="match status" value="1"/>
</dbReference>
<keyword evidence="2" id="KW-1185">Reference proteome</keyword>
<evidence type="ECO:0000313" key="1">
    <source>
        <dbReference type="EMBL" id="ELY69392.1"/>
    </source>
</evidence>
<dbReference type="GeneID" id="14336658"/>
<dbReference type="AlphaFoldDB" id="L9Y6P7"/>
<proteinExistence type="predicted"/>
<dbReference type="InterPro" id="IPR011991">
    <property type="entry name" value="ArsR-like_HTH"/>
</dbReference>
<dbReference type="PATRIC" id="fig|797303.5.peg.4045"/>
<accession>L9Y6P7</accession>
<dbReference type="SUPFAM" id="SSF46785">
    <property type="entry name" value="Winged helix' DNA-binding domain"/>
    <property type="match status" value="1"/>
</dbReference>
<protein>
    <submittedName>
        <fullName evidence="1">Uncharacterized protein</fullName>
    </submittedName>
</protein>
<reference evidence="1 2" key="1">
    <citation type="journal article" date="2014" name="PLoS Genet.">
        <title>Phylogenetically driven sequencing of extremely halophilic archaea reveals strategies for static and dynamic osmo-response.</title>
        <authorList>
            <person name="Becker E.A."/>
            <person name="Seitzer P.M."/>
            <person name="Tritt A."/>
            <person name="Larsen D."/>
            <person name="Krusor M."/>
            <person name="Yao A.I."/>
            <person name="Wu D."/>
            <person name="Madern D."/>
            <person name="Eisen J.A."/>
            <person name="Darling A.E."/>
            <person name="Facciotti M.T."/>
        </authorList>
    </citation>
    <scope>NUCLEOTIDE SEQUENCE [LARGE SCALE GENOMIC DNA]</scope>
    <source>
        <strain evidence="1 2">DSM 15624</strain>
    </source>
</reference>
<dbReference type="RefSeq" id="WP_006183404.1">
    <property type="nucleotide sequence ID" value="NC_019967.1"/>
</dbReference>
<dbReference type="EMBL" id="AOIE01000120">
    <property type="protein sequence ID" value="ELY69392.1"/>
    <property type="molecule type" value="Genomic_DNA"/>
</dbReference>
<name>L9Y6P7_NATP1</name>
<sequence>MNPSKSQSTIREHLEILIEDGIVEERMLPDDRRQRDLPWRFYGLTEEGRALLSEAGLLRAEATLQDMYTRLDTTPEIDKYAQAPRPGQATE</sequence>
<comment type="caution">
    <text evidence="1">The sequence shown here is derived from an EMBL/GenBank/DDBJ whole genome shotgun (WGS) entry which is preliminary data.</text>
</comment>
<evidence type="ECO:0000313" key="2">
    <source>
        <dbReference type="Proteomes" id="UP000011593"/>
    </source>
</evidence>
<dbReference type="CDD" id="cd00090">
    <property type="entry name" value="HTH_ARSR"/>
    <property type="match status" value="1"/>
</dbReference>
<dbReference type="Proteomes" id="UP000011593">
    <property type="component" value="Unassembled WGS sequence"/>
</dbReference>
<dbReference type="InterPro" id="IPR036388">
    <property type="entry name" value="WH-like_DNA-bd_sf"/>
</dbReference>
<dbReference type="OrthoDB" id="195102at2157"/>
<gene>
    <name evidence="1" type="ORF">C488_20357</name>
</gene>
<organism evidence="1 2">
    <name type="scientific">Natrinema pellirubrum (strain DSM 15624 / CIP 106293 / JCM 10476 / NCIMB 786 / 157)</name>
    <dbReference type="NCBI Taxonomy" id="797303"/>
    <lineage>
        <taxon>Archaea</taxon>
        <taxon>Methanobacteriati</taxon>
        <taxon>Methanobacteriota</taxon>
        <taxon>Stenosarchaea group</taxon>
        <taxon>Halobacteria</taxon>
        <taxon>Halobacteriales</taxon>
        <taxon>Natrialbaceae</taxon>
        <taxon>Natrinema</taxon>
    </lineage>
</organism>